<keyword evidence="2" id="KW-1185">Reference proteome</keyword>
<protein>
    <submittedName>
        <fullName evidence="1">Uncharacterized protein</fullName>
    </submittedName>
</protein>
<proteinExistence type="predicted"/>
<organism evidence="1 2">
    <name type="scientific">Thalassiosira oceanica</name>
    <name type="common">Marine diatom</name>
    <dbReference type="NCBI Taxonomy" id="159749"/>
    <lineage>
        <taxon>Eukaryota</taxon>
        <taxon>Sar</taxon>
        <taxon>Stramenopiles</taxon>
        <taxon>Ochrophyta</taxon>
        <taxon>Bacillariophyta</taxon>
        <taxon>Coscinodiscophyceae</taxon>
        <taxon>Thalassiosirophycidae</taxon>
        <taxon>Thalassiosirales</taxon>
        <taxon>Thalassiosiraceae</taxon>
        <taxon>Thalassiosira</taxon>
    </lineage>
</organism>
<accession>K0SYB8</accession>
<dbReference type="eggNOG" id="ENOG502QZ4T">
    <property type="taxonomic scope" value="Eukaryota"/>
</dbReference>
<reference evidence="1 2" key="1">
    <citation type="journal article" date="2012" name="Genome Biol.">
        <title>Genome and low-iron response of an oceanic diatom adapted to chronic iron limitation.</title>
        <authorList>
            <person name="Lommer M."/>
            <person name="Specht M."/>
            <person name="Roy A.S."/>
            <person name="Kraemer L."/>
            <person name="Andreson R."/>
            <person name="Gutowska M.A."/>
            <person name="Wolf J."/>
            <person name="Bergner S.V."/>
            <person name="Schilhabel M.B."/>
            <person name="Klostermeier U.C."/>
            <person name="Beiko R.G."/>
            <person name="Rosenstiel P."/>
            <person name="Hippler M."/>
            <person name="Laroche J."/>
        </authorList>
    </citation>
    <scope>NUCLEOTIDE SEQUENCE [LARGE SCALE GENOMIC DNA]</scope>
    <source>
        <strain evidence="1 2">CCMP1005</strain>
    </source>
</reference>
<evidence type="ECO:0000313" key="1">
    <source>
        <dbReference type="EMBL" id="EJK70395.1"/>
    </source>
</evidence>
<dbReference type="EMBL" id="AGNL01008598">
    <property type="protein sequence ID" value="EJK70395.1"/>
    <property type="molecule type" value="Genomic_DNA"/>
</dbReference>
<gene>
    <name evidence="1" type="ORF">THAOC_08249</name>
</gene>
<dbReference type="Proteomes" id="UP000266841">
    <property type="component" value="Unassembled WGS sequence"/>
</dbReference>
<dbReference type="AlphaFoldDB" id="K0SYB8"/>
<dbReference type="OrthoDB" id="10652354at2759"/>
<name>K0SYB8_THAOC</name>
<sequence>MERDQKDTSLTEELPRHPNVLTGDSWAGLMRECSGKLFSAQELPSGIAIRSRAGATCIDIPGLVVKAPNPCDLEYRMVDGAHRMCLRKLLLVLLSGELHSLKESLEVQLSNGMSQSEATLEMKVAIGRKERQIRKYNTGFYIVIEELAFKNMVMEDEPYQTWARSREDLWNTMTAEIRSDWTKWMTHIMERIERHESIKNDNIGPHEDL</sequence>
<comment type="caution">
    <text evidence="1">The sequence shown here is derived from an EMBL/GenBank/DDBJ whole genome shotgun (WGS) entry which is preliminary data.</text>
</comment>
<evidence type="ECO:0000313" key="2">
    <source>
        <dbReference type="Proteomes" id="UP000266841"/>
    </source>
</evidence>